<feature type="transmembrane region" description="Helical" evidence="7">
    <location>
        <begin position="516"/>
        <end position="542"/>
    </location>
</feature>
<proteinExistence type="inferred from homology"/>
<dbReference type="AlphaFoldDB" id="F2J2V1"/>
<evidence type="ECO:0000256" key="6">
    <source>
        <dbReference type="ARBA" id="ARBA00023136"/>
    </source>
</evidence>
<name>F2J2V1_POLGS</name>
<dbReference type="PANTHER" id="PTHR30183">
    <property type="entry name" value="MOLYBDENUM TRANSPORT SYSTEM PERMEASE PROTEIN MODB"/>
    <property type="match status" value="1"/>
</dbReference>
<keyword evidence="3" id="KW-1003">Cell membrane</keyword>
<feature type="transmembrane region" description="Helical" evidence="7">
    <location>
        <begin position="291"/>
        <end position="317"/>
    </location>
</feature>
<feature type="transmembrane region" description="Helical" evidence="7">
    <location>
        <begin position="466"/>
        <end position="487"/>
    </location>
</feature>
<dbReference type="KEGG" id="pgv:SL003B_3704"/>
<feature type="transmembrane region" description="Helical" evidence="7">
    <location>
        <begin position="412"/>
        <end position="434"/>
    </location>
</feature>
<dbReference type="PANTHER" id="PTHR30183:SF6">
    <property type="entry name" value="INNER MEMBRANE ABC TRANSPORTER PERMEASE PROTEIN YNJC"/>
    <property type="match status" value="1"/>
</dbReference>
<dbReference type="HOGENOM" id="CLU_026097_0_0_5"/>
<dbReference type="eggNOG" id="COG4135">
    <property type="taxonomic scope" value="Bacteria"/>
</dbReference>
<dbReference type="STRING" id="991905.SL003B_3704"/>
<comment type="subcellular location">
    <subcellularLocation>
        <location evidence="1 7">Cell membrane</location>
        <topology evidence="1 7">Multi-pass membrane protein</topology>
    </subcellularLocation>
</comment>
<evidence type="ECO:0000256" key="4">
    <source>
        <dbReference type="ARBA" id="ARBA00022692"/>
    </source>
</evidence>
<dbReference type="GO" id="GO:0005886">
    <property type="term" value="C:plasma membrane"/>
    <property type="evidence" value="ECO:0007669"/>
    <property type="project" value="UniProtKB-SubCell"/>
</dbReference>
<gene>
    <name evidence="9" type="ordered locus">SL003B_3704</name>
</gene>
<dbReference type="InterPro" id="IPR035906">
    <property type="entry name" value="MetI-like_sf"/>
</dbReference>
<dbReference type="EMBL" id="CP002568">
    <property type="protein sequence ID" value="ADZ72125.1"/>
    <property type="molecule type" value="Genomic_DNA"/>
</dbReference>
<dbReference type="InterPro" id="IPR000515">
    <property type="entry name" value="MetI-like"/>
</dbReference>
<dbReference type="CDD" id="cd06261">
    <property type="entry name" value="TM_PBP2"/>
    <property type="match status" value="1"/>
</dbReference>
<keyword evidence="4 7" id="KW-0812">Transmembrane</keyword>
<sequence length="552" mass="57512">MVLLLTGPVALGLAGTLLPAFGYLPALGAEHLSLAPLRSVLATPGIVQSIGLSLGTGLAATALSLAIVIAFTAAWHDTRAFARLRRLISPLLAVPHAAAAFGLAFLIAPSGFLMRLVSPWATGFDRPPDLLVVNDPYGLAMTAGLVVKEVPFLFLMTLAALPQTDGARLSRVAENLGYGKTTAWLKAVFPLVYAQIRLPVLAVLAYSTSVVDVALILGPTTPAPLAPRILAWMGDPDLSLRLKAAAGALVQLALSGAAIGLWIVMERVLQRSGAAWATAGARGARDRGVRLAGLAAMALVAGTAVTALALLALWSVAGPWRFPDALPGSLTVGHWTAAAPLVALPLLTTLLIGGPVCLTAAALSAAVLDMRTRSGRRGPSRARVLLFMPLLVPQIAFLLGLQVLFLTLRLDASFGAVAVAHLVFVLPYVFLSLADPWDALDPRYRQVALTLGASESRTFWLVRLPLLLRAVLTAAAIGFAVSVAQYLPTVLIGGGRFPTVTTESVALASGGSRPLIAVHAVLQMLLPLAGFMAATAIPALLFRNRQTLKAVS</sequence>
<dbReference type="PROSITE" id="PS50928">
    <property type="entry name" value="ABC_TM1"/>
    <property type="match status" value="2"/>
</dbReference>
<evidence type="ECO:0000256" key="2">
    <source>
        <dbReference type="ARBA" id="ARBA00022448"/>
    </source>
</evidence>
<feature type="transmembrane region" description="Helical" evidence="7">
    <location>
        <begin position="240"/>
        <end position="264"/>
    </location>
</feature>
<feature type="transmembrane region" description="Helical" evidence="7">
    <location>
        <begin position="137"/>
        <end position="161"/>
    </location>
</feature>
<feature type="transmembrane region" description="Helical" evidence="7">
    <location>
        <begin position="46"/>
        <end position="75"/>
    </location>
</feature>
<reference evidence="9 10" key="1">
    <citation type="journal article" date="2011" name="J. Bacteriol.">
        <title>Complete genome sequence of Polymorphum gilvum SL003B-26A1T, a crude oil-degrading bacterium from oil-polluted saline soil.</title>
        <authorList>
            <person name="Li S.G."/>
            <person name="Tang Y.Q."/>
            <person name="Nie Y."/>
            <person name="Cai M."/>
            <person name="Wu X.L."/>
        </authorList>
    </citation>
    <scope>NUCLEOTIDE SEQUENCE [LARGE SCALE GENOMIC DNA]</scope>
    <source>
        <strain evidence="10">LMG 25793 / CGMCC 1.9160 / SL003B-26A1</strain>
    </source>
</reference>
<evidence type="ECO:0000313" key="10">
    <source>
        <dbReference type="Proteomes" id="UP000008130"/>
    </source>
</evidence>
<protein>
    <submittedName>
        <fullName evidence="9">ABC-type spermidine/putrescine transport system permease component II-like protein</fullName>
    </submittedName>
</protein>
<keyword evidence="2 7" id="KW-0813">Transport</keyword>
<dbReference type="Gene3D" id="1.10.3720.10">
    <property type="entry name" value="MetI-like"/>
    <property type="match status" value="2"/>
</dbReference>
<feature type="domain" description="ABC transmembrane type-1" evidence="8">
    <location>
        <begin position="346"/>
        <end position="534"/>
    </location>
</feature>
<keyword evidence="10" id="KW-1185">Reference proteome</keyword>
<evidence type="ECO:0000256" key="3">
    <source>
        <dbReference type="ARBA" id="ARBA00022475"/>
    </source>
</evidence>
<evidence type="ECO:0000259" key="8">
    <source>
        <dbReference type="PROSITE" id="PS50928"/>
    </source>
</evidence>
<feature type="transmembrane region" description="Helical" evidence="7">
    <location>
        <begin position="384"/>
        <end position="406"/>
    </location>
</feature>
<dbReference type="Proteomes" id="UP000008130">
    <property type="component" value="Chromosome"/>
</dbReference>
<dbReference type="PATRIC" id="fig|991905.3.peg.3821"/>
<feature type="domain" description="ABC transmembrane type-1" evidence="8">
    <location>
        <begin position="46"/>
        <end position="263"/>
    </location>
</feature>
<feature type="transmembrane region" description="Helical" evidence="7">
    <location>
        <begin position="87"/>
        <end position="117"/>
    </location>
</feature>
<comment type="similarity">
    <text evidence="7">Belongs to the binding-protein-dependent transport system permease family.</text>
</comment>
<evidence type="ECO:0000256" key="1">
    <source>
        <dbReference type="ARBA" id="ARBA00004651"/>
    </source>
</evidence>
<organism evidence="9 10">
    <name type="scientific">Polymorphum gilvum (strain LMG 25793 / CGMCC 1.9160 / SL003B-26A1)</name>
    <dbReference type="NCBI Taxonomy" id="991905"/>
    <lineage>
        <taxon>Bacteria</taxon>
        <taxon>Pseudomonadati</taxon>
        <taxon>Pseudomonadota</taxon>
        <taxon>Alphaproteobacteria</taxon>
        <taxon>Rhodobacterales</taxon>
        <taxon>Paracoccaceae</taxon>
        <taxon>Polymorphum</taxon>
    </lineage>
</organism>
<dbReference type="SUPFAM" id="SSF161098">
    <property type="entry name" value="MetI-like"/>
    <property type="match status" value="2"/>
</dbReference>
<dbReference type="GO" id="GO:0055085">
    <property type="term" value="P:transmembrane transport"/>
    <property type="evidence" value="ECO:0007669"/>
    <property type="project" value="InterPro"/>
</dbReference>
<dbReference type="Pfam" id="PF00528">
    <property type="entry name" value="BPD_transp_1"/>
    <property type="match status" value="1"/>
</dbReference>
<evidence type="ECO:0000256" key="5">
    <source>
        <dbReference type="ARBA" id="ARBA00022989"/>
    </source>
</evidence>
<feature type="transmembrane region" description="Helical" evidence="7">
    <location>
        <begin position="337"/>
        <end position="363"/>
    </location>
</feature>
<feature type="transmembrane region" description="Helical" evidence="7">
    <location>
        <begin position="198"/>
        <end position="220"/>
    </location>
</feature>
<keyword evidence="5 7" id="KW-1133">Transmembrane helix</keyword>
<evidence type="ECO:0000313" key="9">
    <source>
        <dbReference type="EMBL" id="ADZ72125.1"/>
    </source>
</evidence>
<accession>F2J2V1</accession>
<keyword evidence="6 7" id="KW-0472">Membrane</keyword>
<evidence type="ECO:0000256" key="7">
    <source>
        <dbReference type="RuleBase" id="RU363032"/>
    </source>
</evidence>